<feature type="transmembrane region" description="Helical" evidence="7">
    <location>
        <begin position="82"/>
        <end position="103"/>
    </location>
</feature>
<dbReference type="GO" id="GO:0008381">
    <property type="term" value="F:mechanosensitive monoatomic ion channel activity"/>
    <property type="evidence" value="ECO:0007669"/>
    <property type="project" value="InterPro"/>
</dbReference>
<keyword evidence="6 7" id="KW-0472">Membrane</keyword>
<accession>A0A348AHR2</accession>
<name>A0A348AHR2_9FIRM</name>
<dbReference type="InterPro" id="IPR010920">
    <property type="entry name" value="LSM_dom_sf"/>
</dbReference>
<keyword evidence="3" id="KW-1003">Cell membrane</keyword>
<evidence type="ECO:0000256" key="1">
    <source>
        <dbReference type="ARBA" id="ARBA00004651"/>
    </source>
</evidence>
<organism evidence="11 12">
    <name type="scientific">Methylomusa anaerophila</name>
    <dbReference type="NCBI Taxonomy" id="1930071"/>
    <lineage>
        <taxon>Bacteria</taxon>
        <taxon>Bacillati</taxon>
        <taxon>Bacillota</taxon>
        <taxon>Negativicutes</taxon>
        <taxon>Selenomonadales</taxon>
        <taxon>Sporomusaceae</taxon>
        <taxon>Methylomusa</taxon>
    </lineage>
</organism>
<dbReference type="InterPro" id="IPR045276">
    <property type="entry name" value="YbiO_bact"/>
</dbReference>
<dbReference type="Pfam" id="PF00924">
    <property type="entry name" value="MS_channel_2nd"/>
    <property type="match status" value="1"/>
</dbReference>
<reference evidence="11 12" key="1">
    <citation type="journal article" date="2018" name="Int. J. Syst. Evol. Microbiol.">
        <title>Methylomusa anaerophila gen. nov., sp. nov., an anaerobic methanol-utilizing bacterium isolated from a microbial fuel cell.</title>
        <authorList>
            <person name="Amano N."/>
            <person name="Yamamuro A."/>
            <person name="Miyahara M."/>
            <person name="Kouzuma A."/>
            <person name="Abe T."/>
            <person name="Watanabe K."/>
        </authorList>
    </citation>
    <scope>NUCLEOTIDE SEQUENCE [LARGE SCALE GENOMIC DNA]</scope>
    <source>
        <strain evidence="11 12">MMFC1</strain>
    </source>
</reference>
<dbReference type="GO" id="GO:0005886">
    <property type="term" value="C:plasma membrane"/>
    <property type="evidence" value="ECO:0007669"/>
    <property type="project" value="UniProtKB-SubCell"/>
</dbReference>
<evidence type="ECO:0000256" key="5">
    <source>
        <dbReference type="ARBA" id="ARBA00022989"/>
    </source>
</evidence>
<keyword evidence="4 7" id="KW-0812">Transmembrane</keyword>
<dbReference type="InterPro" id="IPR011066">
    <property type="entry name" value="MscS_channel_C_sf"/>
</dbReference>
<dbReference type="Gene3D" id="3.30.70.100">
    <property type="match status" value="1"/>
</dbReference>
<keyword evidence="5 7" id="KW-1133">Transmembrane helix</keyword>
<dbReference type="PANTHER" id="PTHR30460">
    <property type="entry name" value="MODERATE CONDUCTANCE MECHANOSENSITIVE CHANNEL YBIO"/>
    <property type="match status" value="1"/>
</dbReference>
<evidence type="ECO:0000256" key="3">
    <source>
        <dbReference type="ARBA" id="ARBA00022475"/>
    </source>
</evidence>
<evidence type="ECO:0000259" key="8">
    <source>
        <dbReference type="Pfam" id="PF00924"/>
    </source>
</evidence>
<gene>
    <name evidence="11" type="primary">ykuT</name>
    <name evidence="11" type="ORF">MAMMFC1_01264</name>
</gene>
<dbReference type="InterPro" id="IPR023408">
    <property type="entry name" value="MscS_beta-dom_sf"/>
</dbReference>
<keyword evidence="12" id="KW-1185">Reference proteome</keyword>
<dbReference type="InterPro" id="IPR049142">
    <property type="entry name" value="MS_channel_1st"/>
</dbReference>
<evidence type="ECO:0000313" key="11">
    <source>
        <dbReference type="EMBL" id="BBB90610.1"/>
    </source>
</evidence>
<dbReference type="FunFam" id="2.30.30.60:FF:000001">
    <property type="entry name" value="MscS Mechanosensitive ion channel"/>
    <property type="match status" value="1"/>
</dbReference>
<comment type="subcellular location">
    <subcellularLocation>
        <location evidence="1">Cell membrane</location>
        <topology evidence="1">Multi-pass membrane protein</topology>
    </subcellularLocation>
</comment>
<feature type="transmembrane region" description="Helical" evidence="7">
    <location>
        <begin position="37"/>
        <end position="61"/>
    </location>
</feature>
<evidence type="ECO:0000256" key="7">
    <source>
        <dbReference type="SAM" id="Phobius"/>
    </source>
</evidence>
<proteinExistence type="inferred from homology"/>
<sequence>MLRCRATMPLSILNQPQWSLGDNVEHILTSAYWIQPVITFFRLAAISIGGLLLLKFFNLVVERYFTPKPGAKTLYIDEKRARTLSSLLMSIIRYIIYFIIAVMVLQEFRIDTTSIIAGAGIIGVAVGIGAQGLIKDFITGFYIILEDQYGVGDYIVSENMAGTVEELGFRVTRLRDGNGVLHIIPNGSIGRISNYTRGHTQAVVTVPVSYQADIDKVLALLDKVCAEVGKSMPEVLAGPVVVGITDLGASEIIVKLTAKTVPLEQGKVETAIRHKVRTLFAAARIPPFCPGCPDSTAVAEAPN</sequence>
<evidence type="ECO:0000259" key="10">
    <source>
        <dbReference type="Pfam" id="PF21088"/>
    </source>
</evidence>
<evidence type="ECO:0000256" key="6">
    <source>
        <dbReference type="ARBA" id="ARBA00023136"/>
    </source>
</evidence>
<evidence type="ECO:0000313" key="12">
    <source>
        <dbReference type="Proteomes" id="UP000276437"/>
    </source>
</evidence>
<dbReference type="SUPFAM" id="SSF82861">
    <property type="entry name" value="Mechanosensitive channel protein MscS (YggB), transmembrane region"/>
    <property type="match status" value="1"/>
</dbReference>
<dbReference type="InterPro" id="IPR006685">
    <property type="entry name" value="MscS_channel_2nd"/>
</dbReference>
<dbReference type="AlphaFoldDB" id="A0A348AHR2"/>
<feature type="domain" description="Mechanosensitive ion channel MscS C-terminal" evidence="9">
    <location>
        <begin position="203"/>
        <end position="285"/>
    </location>
</feature>
<dbReference type="Pfam" id="PF21088">
    <property type="entry name" value="MS_channel_1st"/>
    <property type="match status" value="1"/>
</dbReference>
<feature type="domain" description="Mechanosensitive ion channel transmembrane helices 2/3" evidence="10">
    <location>
        <begin position="91"/>
        <end position="131"/>
    </location>
</feature>
<dbReference type="Pfam" id="PF21082">
    <property type="entry name" value="MS_channel_3rd"/>
    <property type="match status" value="1"/>
</dbReference>
<evidence type="ECO:0000256" key="2">
    <source>
        <dbReference type="ARBA" id="ARBA00008017"/>
    </source>
</evidence>
<comment type="similarity">
    <text evidence="2">Belongs to the MscS (TC 1.A.23) family.</text>
</comment>
<dbReference type="SUPFAM" id="SSF50182">
    <property type="entry name" value="Sm-like ribonucleoproteins"/>
    <property type="match status" value="1"/>
</dbReference>
<dbReference type="Proteomes" id="UP000276437">
    <property type="component" value="Chromosome"/>
</dbReference>
<feature type="domain" description="Mechanosensitive ion channel MscS" evidence="8">
    <location>
        <begin position="133"/>
        <end position="197"/>
    </location>
</feature>
<dbReference type="KEGG" id="mana:MAMMFC1_01264"/>
<evidence type="ECO:0000259" key="9">
    <source>
        <dbReference type="Pfam" id="PF21082"/>
    </source>
</evidence>
<dbReference type="EMBL" id="AP018449">
    <property type="protein sequence ID" value="BBB90610.1"/>
    <property type="molecule type" value="Genomic_DNA"/>
</dbReference>
<dbReference type="Gene3D" id="2.30.30.60">
    <property type="match status" value="1"/>
</dbReference>
<dbReference type="InterPro" id="IPR011014">
    <property type="entry name" value="MscS_channel_TM-2"/>
</dbReference>
<dbReference type="SUPFAM" id="SSF82689">
    <property type="entry name" value="Mechanosensitive channel protein MscS (YggB), C-terminal domain"/>
    <property type="match status" value="1"/>
</dbReference>
<evidence type="ECO:0000256" key="4">
    <source>
        <dbReference type="ARBA" id="ARBA00022692"/>
    </source>
</evidence>
<dbReference type="PANTHER" id="PTHR30460:SF0">
    <property type="entry name" value="MODERATE CONDUCTANCE MECHANOSENSITIVE CHANNEL YBIO"/>
    <property type="match status" value="1"/>
</dbReference>
<feature type="transmembrane region" description="Helical" evidence="7">
    <location>
        <begin position="115"/>
        <end position="134"/>
    </location>
</feature>
<dbReference type="InterPro" id="IPR049278">
    <property type="entry name" value="MS_channel_C"/>
</dbReference>
<protein>
    <submittedName>
        <fullName evidence="11">Putative MscS family protein YkuT</fullName>
    </submittedName>
</protein>
<dbReference type="Gene3D" id="1.10.287.1260">
    <property type="match status" value="1"/>
</dbReference>